<protein>
    <recommendedName>
        <fullName evidence="2">N-acetyltransferase domain-containing protein</fullName>
    </recommendedName>
</protein>
<dbReference type="PANTHER" id="PTHR13355">
    <property type="entry name" value="GLUCOSAMINE 6-PHOSPHATE N-ACETYLTRANSFERASE"/>
    <property type="match status" value="1"/>
</dbReference>
<evidence type="ECO:0000313" key="3">
    <source>
        <dbReference type="EMBL" id="CAK9135917.1"/>
    </source>
</evidence>
<dbReference type="SUPFAM" id="SSF55729">
    <property type="entry name" value="Acyl-CoA N-acyltransferases (Nat)"/>
    <property type="match status" value="1"/>
</dbReference>
<dbReference type="AlphaFoldDB" id="A0ABC8QWG6"/>
<dbReference type="Pfam" id="PF00583">
    <property type="entry name" value="Acetyltransf_1"/>
    <property type="match status" value="1"/>
</dbReference>
<dbReference type="InterPro" id="IPR039143">
    <property type="entry name" value="GNPNAT1-like"/>
</dbReference>
<dbReference type="Proteomes" id="UP001642360">
    <property type="component" value="Unassembled WGS sequence"/>
</dbReference>
<feature type="region of interest" description="Disordered" evidence="1">
    <location>
        <begin position="24"/>
        <end position="47"/>
    </location>
</feature>
<evidence type="ECO:0000313" key="4">
    <source>
        <dbReference type="Proteomes" id="UP001642360"/>
    </source>
</evidence>
<dbReference type="EMBL" id="CAUOFW020000725">
    <property type="protein sequence ID" value="CAK9135917.1"/>
    <property type="molecule type" value="Genomic_DNA"/>
</dbReference>
<comment type="caution">
    <text evidence="3">The sequence shown here is derived from an EMBL/GenBank/DDBJ whole genome shotgun (WGS) entry which is preliminary data.</text>
</comment>
<dbReference type="Gene3D" id="3.40.630.30">
    <property type="match status" value="1"/>
</dbReference>
<keyword evidence="4" id="KW-1185">Reference proteome</keyword>
<name>A0ABC8QWG6_9AQUA</name>
<gene>
    <name evidence="3" type="ORF">ILEXP_LOCUS2873</name>
</gene>
<evidence type="ECO:0000259" key="2">
    <source>
        <dbReference type="PROSITE" id="PS51186"/>
    </source>
</evidence>
<feature type="domain" description="N-acetyltransferase" evidence="2">
    <location>
        <begin position="139"/>
        <end position="234"/>
    </location>
</feature>
<organism evidence="3 4">
    <name type="scientific">Ilex paraguariensis</name>
    <name type="common">yerba mate</name>
    <dbReference type="NCBI Taxonomy" id="185542"/>
    <lineage>
        <taxon>Eukaryota</taxon>
        <taxon>Viridiplantae</taxon>
        <taxon>Streptophyta</taxon>
        <taxon>Embryophyta</taxon>
        <taxon>Tracheophyta</taxon>
        <taxon>Spermatophyta</taxon>
        <taxon>Magnoliopsida</taxon>
        <taxon>eudicotyledons</taxon>
        <taxon>Gunneridae</taxon>
        <taxon>Pentapetalae</taxon>
        <taxon>asterids</taxon>
        <taxon>campanulids</taxon>
        <taxon>Aquifoliales</taxon>
        <taxon>Aquifoliaceae</taxon>
        <taxon>Ilex</taxon>
    </lineage>
</organism>
<dbReference type="PROSITE" id="PS51186">
    <property type="entry name" value="GNAT"/>
    <property type="match status" value="1"/>
</dbReference>
<sequence length="242" mass="26662">MKCSREMAVSGTVSSQFRYPPAQIYSRKKDSRRQSRPPPSIFISTNPTHVNPLHLRDLYSHCNHSCHRFPNLGPDGGVDPVDVDKLRIALSHSFVVVSVFAKTEVDSNCGPLSSPEFDDLMGTGGDWVRRVMPSTPSSGRLVGFGRAVSDLGLTASIYDVMVMPSLQGRGIGRRIVQRIIRILTNRGIYDIAAICLDKERLFFEACGFGDDILGSTTMMYTRANSSYAKGDQLSKCAGRKLL</sequence>
<evidence type="ECO:0000256" key="1">
    <source>
        <dbReference type="SAM" id="MobiDB-lite"/>
    </source>
</evidence>
<dbReference type="InterPro" id="IPR000182">
    <property type="entry name" value="GNAT_dom"/>
</dbReference>
<proteinExistence type="predicted"/>
<reference evidence="3 4" key="1">
    <citation type="submission" date="2024-02" db="EMBL/GenBank/DDBJ databases">
        <authorList>
            <person name="Vignale AGUSTIN F."/>
            <person name="Sosa J E."/>
            <person name="Modenutti C."/>
        </authorList>
    </citation>
    <scope>NUCLEOTIDE SEQUENCE [LARGE SCALE GENOMIC DNA]</scope>
</reference>
<accession>A0ABC8QWG6</accession>
<dbReference type="PANTHER" id="PTHR13355:SF15">
    <property type="entry name" value="GCN5-RELATED N-ACETYLTRANSFERASE 3, CHLOROPLASTIC"/>
    <property type="match status" value="1"/>
</dbReference>
<dbReference type="InterPro" id="IPR016181">
    <property type="entry name" value="Acyl_CoA_acyltransferase"/>
</dbReference>